<dbReference type="InterPro" id="IPR036397">
    <property type="entry name" value="RNaseH_sf"/>
</dbReference>
<evidence type="ECO:0000313" key="2">
    <source>
        <dbReference type="EMBL" id="GEU42021.1"/>
    </source>
</evidence>
<dbReference type="PROSITE" id="PS50994">
    <property type="entry name" value="INTEGRASE"/>
    <property type="match status" value="1"/>
</dbReference>
<dbReference type="GO" id="GO:0015074">
    <property type="term" value="P:DNA integration"/>
    <property type="evidence" value="ECO:0007669"/>
    <property type="project" value="InterPro"/>
</dbReference>
<dbReference type="EMBL" id="BKCJ010001514">
    <property type="protein sequence ID" value="GEU42021.1"/>
    <property type="molecule type" value="Genomic_DNA"/>
</dbReference>
<feature type="domain" description="Integrase catalytic" evidence="1">
    <location>
        <begin position="245"/>
        <end position="404"/>
    </location>
</feature>
<reference evidence="2" key="1">
    <citation type="journal article" date="2019" name="Sci. Rep.">
        <title>Draft genome of Tanacetum cinerariifolium, the natural source of mosquito coil.</title>
        <authorList>
            <person name="Yamashiro T."/>
            <person name="Shiraishi A."/>
            <person name="Satake H."/>
            <person name="Nakayama K."/>
        </authorList>
    </citation>
    <scope>NUCLEOTIDE SEQUENCE</scope>
</reference>
<evidence type="ECO:0000259" key="1">
    <source>
        <dbReference type="PROSITE" id="PS50994"/>
    </source>
</evidence>
<dbReference type="InterPro" id="IPR021109">
    <property type="entry name" value="Peptidase_aspartic_dom_sf"/>
</dbReference>
<dbReference type="SUPFAM" id="SSF50630">
    <property type="entry name" value="Acid proteases"/>
    <property type="match status" value="1"/>
</dbReference>
<dbReference type="CDD" id="cd00303">
    <property type="entry name" value="retropepsin_like"/>
    <property type="match status" value="1"/>
</dbReference>
<dbReference type="PANTHER" id="PTHR33067:SF35">
    <property type="entry name" value="ASPARTIC PEPTIDASE DDI1-TYPE DOMAIN-CONTAINING PROTEIN"/>
    <property type="match status" value="1"/>
</dbReference>
<dbReference type="GO" id="GO:0003964">
    <property type="term" value="F:RNA-directed DNA polymerase activity"/>
    <property type="evidence" value="ECO:0007669"/>
    <property type="project" value="UniProtKB-KW"/>
</dbReference>
<dbReference type="InterPro" id="IPR001584">
    <property type="entry name" value="Integrase_cat-core"/>
</dbReference>
<keyword evidence="2" id="KW-0695">RNA-directed DNA polymerase</keyword>
<sequence length="475" mass="54056">MLKFLQIFQRLHFDISFADALLHMLKFASTFKSLLSNKKKLFELASTPLNENCSAVLLKKFPKKLRDFGKFLIPCDFPELEECLALADLGASINLMPLSIWKKLSLPELTPTRMTLELANRSVAYPVGVAEDVFMKVGKFYFPTDFVVVDYDVDPRVPLILGRPFLRTERALIDVHDEELTLRVNDKAITFKVGHTSCYSRNYYEESINQINVIDVACEEYAQEVLGFSDSSTSGNPIPLDPIIASSSPSFTPFEGSDFNLEEIETFLPKNLVADHLSRSENPHEGDLEKKETNETFPLETLGMISFHGKSSTSCDRGTHFCNDQFAKVMLKYGVTHRLSTAYHPQTSGQVEVLNRGLKRILERTIGENQASWSDKLDDALWALCTAFKTPIGCTPYKLVYGKACHLPIKLEHKAYWSLKHCNFDLKTTGDHRKVQMNELNELWDQAYENSLIYKEKTKKIHDSKIKNRVFNVGV</sequence>
<dbReference type="PANTHER" id="PTHR33067">
    <property type="entry name" value="RNA-DIRECTED DNA POLYMERASE-RELATED"/>
    <property type="match status" value="1"/>
</dbReference>
<dbReference type="GO" id="GO:0003676">
    <property type="term" value="F:nucleic acid binding"/>
    <property type="evidence" value="ECO:0007669"/>
    <property type="project" value="InterPro"/>
</dbReference>
<keyword evidence="2" id="KW-0808">Transferase</keyword>
<comment type="caution">
    <text evidence="2">The sequence shown here is derived from an EMBL/GenBank/DDBJ whole genome shotgun (WGS) entry which is preliminary data.</text>
</comment>
<name>A0A6L2JY33_TANCI</name>
<dbReference type="SUPFAM" id="SSF53098">
    <property type="entry name" value="Ribonuclease H-like"/>
    <property type="match status" value="1"/>
</dbReference>
<gene>
    <name evidence="2" type="ORF">Tci_013999</name>
</gene>
<proteinExistence type="predicted"/>
<protein>
    <submittedName>
        <fullName evidence="2">Reverse transcriptase domain-containing protein</fullName>
    </submittedName>
</protein>
<dbReference type="Gene3D" id="3.30.420.10">
    <property type="entry name" value="Ribonuclease H-like superfamily/Ribonuclease H"/>
    <property type="match status" value="1"/>
</dbReference>
<dbReference type="InterPro" id="IPR012337">
    <property type="entry name" value="RNaseH-like_sf"/>
</dbReference>
<accession>A0A6L2JY33</accession>
<dbReference type="Gene3D" id="2.40.70.10">
    <property type="entry name" value="Acid Proteases"/>
    <property type="match status" value="1"/>
</dbReference>
<organism evidence="2">
    <name type="scientific">Tanacetum cinerariifolium</name>
    <name type="common">Dalmatian daisy</name>
    <name type="synonym">Chrysanthemum cinerariifolium</name>
    <dbReference type="NCBI Taxonomy" id="118510"/>
    <lineage>
        <taxon>Eukaryota</taxon>
        <taxon>Viridiplantae</taxon>
        <taxon>Streptophyta</taxon>
        <taxon>Embryophyta</taxon>
        <taxon>Tracheophyta</taxon>
        <taxon>Spermatophyta</taxon>
        <taxon>Magnoliopsida</taxon>
        <taxon>eudicotyledons</taxon>
        <taxon>Gunneridae</taxon>
        <taxon>Pentapetalae</taxon>
        <taxon>asterids</taxon>
        <taxon>campanulids</taxon>
        <taxon>Asterales</taxon>
        <taxon>Asteraceae</taxon>
        <taxon>Asteroideae</taxon>
        <taxon>Anthemideae</taxon>
        <taxon>Anthemidinae</taxon>
        <taxon>Tanacetum</taxon>
    </lineage>
</organism>
<dbReference type="AlphaFoldDB" id="A0A6L2JY33"/>
<keyword evidence="2" id="KW-0548">Nucleotidyltransferase</keyword>